<dbReference type="RefSeq" id="WP_079377690.1">
    <property type="nucleotide sequence ID" value="NZ_JAFFIY010000001.1"/>
</dbReference>
<proteinExistence type="predicted"/>
<gene>
    <name evidence="1" type="ORF">JDA50_14100</name>
</gene>
<accession>A0A1Y4YHU4</accession>
<dbReference type="Proteomes" id="UP000660083">
    <property type="component" value="Unassembled WGS sequence"/>
</dbReference>
<sequence length="42" mass="4587">MIKTDGLNRDNNMIQLGAKMSFGANVGRILVHYTKSGLSTYA</sequence>
<evidence type="ECO:0000313" key="2">
    <source>
        <dbReference type="Proteomes" id="UP000660083"/>
    </source>
</evidence>
<reference evidence="1" key="1">
    <citation type="submission" date="2020-12" db="EMBL/GenBank/DDBJ databases">
        <authorList>
            <person name="Chopjitt P."/>
        </authorList>
    </citation>
    <scope>NUCLEOTIDE SEQUENCE</scope>
    <source>
        <strain evidence="1">AP1</strain>
    </source>
</reference>
<organism evidence="1 2">
    <name type="scientific">Acinetobacter pittii</name>
    <name type="common">Acinetobacter genomosp. 3</name>
    <dbReference type="NCBI Taxonomy" id="48296"/>
    <lineage>
        <taxon>Bacteria</taxon>
        <taxon>Pseudomonadati</taxon>
        <taxon>Pseudomonadota</taxon>
        <taxon>Gammaproteobacteria</taxon>
        <taxon>Moraxellales</taxon>
        <taxon>Moraxellaceae</taxon>
        <taxon>Acinetobacter</taxon>
        <taxon>Acinetobacter calcoaceticus/baumannii complex</taxon>
    </lineage>
</organism>
<protein>
    <submittedName>
        <fullName evidence="1">Uncharacterized protein</fullName>
    </submittedName>
</protein>
<evidence type="ECO:0000313" key="1">
    <source>
        <dbReference type="EMBL" id="MBK1445552.1"/>
    </source>
</evidence>
<name>A0A1Y4YHU4_ACIPI</name>
<dbReference type="AlphaFoldDB" id="A0A1Y4YHU4"/>
<comment type="caution">
    <text evidence="1">The sequence shown here is derived from an EMBL/GenBank/DDBJ whole genome shotgun (WGS) entry which is preliminary data.</text>
</comment>
<dbReference type="EMBL" id="JAEFCT010000011">
    <property type="protein sequence ID" value="MBK1445552.1"/>
    <property type="molecule type" value="Genomic_DNA"/>
</dbReference>